<dbReference type="AlphaFoldDB" id="F0IZJ8"/>
<dbReference type="EMBL" id="AP012035">
    <property type="protein sequence ID" value="BAJ81208.1"/>
    <property type="molecule type" value="Genomic_DNA"/>
</dbReference>
<reference evidence="3 4" key="1">
    <citation type="submission" date="2010-12" db="EMBL/GenBank/DDBJ databases">
        <title>Whole genome sequence of Acidiphilium multivorum AIU301.</title>
        <authorList>
            <person name="Narita-Yamada S."/>
            <person name="Nakamura S."/>
            <person name="Ito N."/>
            <person name="Takarada H."/>
            <person name="Katano Y."/>
            <person name="Nakazawa H."/>
            <person name="Hosoyama A."/>
            <person name="Yamada R."/>
            <person name="Fujita N."/>
        </authorList>
    </citation>
    <scope>NUCLEOTIDE SEQUENCE [LARGE SCALE GENOMIC DNA]</scope>
    <source>
        <strain evidence="4">DSM 11245 / JCM 8867 / AIU301</strain>
    </source>
</reference>
<dbReference type="HOGENOM" id="CLU_005679_14_1_5"/>
<proteinExistence type="predicted"/>
<evidence type="ECO:0000256" key="1">
    <source>
        <dbReference type="SAM" id="Phobius"/>
    </source>
</evidence>
<dbReference type="Pfam" id="PF01757">
    <property type="entry name" value="Acyl_transf_3"/>
    <property type="match status" value="1"/>
</dbReference>
<gene>
    <name evidence="3" type="ordered locus">ACMV_18610</name>
</gene>
<dbReference type="GO" id="GO:0016020">
    <property type="term" value="C:membrane"/>
    <property type="evidence" value="ECO:0007669"/>
    <property type="project" value="TreeGrafter"/>
</dbReference>
<dbReference type="InterPro" id="IPR002656">
    <property type="entry name" value="Acyl_transf_3_dom"/>
</dbReference>
<accession>F0IZJ8</accession>
<dbReference type="PANTHER" id="PTHR23028:SF53">
    <property type="entry name" value="ACYL_TRANSF_3 DOMAIN-CONTAINING PROTEIN"/>
    <property type="match status" value="1"/>
</dbReference>
<organism evidence="3 4">
    <name type="scientific">Acidiphilium multivorum (strain DSM 11245 / JCM 8867 / NBRC 100883 / AIU 301)</name>
    <dbReference type="NCBI Taxonomy" id="926570"/>
    <lineage>
        <taxon>Bacteria</taxon>
        <taxon>Pseudomonadati</taxon>
        <taxon>Pseudomonadota</taxon>
        <taxon>Alphaproteobacteria</taxon>
        <taxon>Acetobacterales</taxon>
        <taxon>Acidocellaceae</taxon>
        <taxon>Acidiphilium</taxon>
    </lineage>
</organism>
<evidence type="ECO:0000259" key="2">
    <source>
        <dbReference type="Pfam" id="PF01757"/>
    </source>
</evidence>
<keyword evidence="3" id="KW-0808">Transferase</keyword>
<keyword evidence="1" id="KW-0812">Transmembrane</keyword>
<protein>
    <submittedName>
        <fullName evidence="3">Putative acyltransferase</fullName>
        <ecNumber evidence="3">2.3.1.-</ecNumber>
    </submittedName>
</protein>
<keyword evidence="1" id="KW-0472">Membrane</keyword>
<feature type="transmembrane region" description="Helical" evidence="1">
    <location>
        <begin position="38"/>
        <end position="61"/>
    </location>
</feature>
<keyword evidence="4" id="KW-1185">Reference proteome</keyword>
<feature type="transmembrane region" description="Helical" evidence="1">
    <location>
        <begin position="82"/>
        <end position="100"/>
    </location>
</feature>
<dbReference type="EC" id="2.3.1.-" evidence="3"/>
<feature type="transmembrane region" description="Helical" evidence="1">
    <location>
        <begin position="168"/>
        <end position="190"/>
    </location>
</feature>
<feature type="transmembrane region" description="Helical" evidence="1">
    <location>
        <begin position="202"/>
        <end position="223"/>
    </location>
</feature>
<keyword evidence="1" id="KW-1133">Transmembrane helix</keyword>
<dbReference type="KEGG" id="amv:ACMV_18610"/>
<evidence type="ECO:0000313" key="3">
    <source>
        <dbReference type="EMBL" id="BAJ81208.1"/>
    </source>
</evidence>
<name>F0IZJ8_ACIMA</name>
<sequence length="356" mass="39974">MNKSTSIYLDLIRFVAAFIVFASHAAGARLTGGLFWQIGPYGAEAVDVFFVLSGFVIAYVCDTREHDLTEYAISRCARIYSVVAPALILTFVLDALGRAAKPSLYTADWGYAWTGRVSQFLHAITFTNQIWFNRIAPGSDLPFWSLGFEVWYYIAFGVVMFTSKRRRVVLMILALLIMGPKIDALLPIWLMGVAAYHALAKWVIPLTLGWLMCVGAIIAWGGYEFLAWHLGRPVAANWLGRAHIIQDYIIGTLFTLHLIGFRRISHVPAGILTKSAAPIRWIAGSTLTLYLMHLPLLQFVAAESPWPVTAWQTRSMELLGVPLTILVVAQFTERRKKIWRDVFRNIFQNFAEISAG</sequence>
<feature type="transmembrane region" description="Helical" evidence="1">
    <location>
        <begin position="141"/>
        <end position="161"/>
    </location>
</feature>
<dbReference type="InterPro" id="IPR050879">
    <property type="entry name" value="Acyltransferase_3"/>
</dbReference>
<dbReference type="GO" id="GO:0000271">
    <property type="term" value="P:polysaccharide biosynthetic process"/>
    <property type="evidence" value="ECO:0007669"/>
    <property type="project" value="TreeGrafter"/>
</dbReference>
<dbReference type="Proteomes" id="UP000007100">
    <property type="component" value="Chromosome"/>
</dbReference>
<dbReference type="GO" id="GO:0016747">
    <property type="term" value="F:acyltransferase activity, transferring groups other than amino-acyl groups"/>
    <property type="evidence" value="ECO:0007669"/>
    <property type="project" value="InterPro"/>
</dbReference>
<dbReference type="PANTHER" id="PTHR23028">
    <property type="entry name" value="ACETYLTRANSFERASE"/>
    <property type="match status" value="1"/>
</dbReference>
<evidence type="ECO:0000313" key="4">
    <source>
        <dbReference type="Proteomes" id="UP000007100"/>
    </source>
</evidence>
<feature type="domain" description="Acyltransferase 3" evidence="2">
    <location>
        <begin position="7"/>
        <end position="327"/>
    </location>
</feature>
<keyword evidence="3" id="KW-0012">Acyltransferase</keyword>
<feature type="transmembrane region" description="Helical" evidence="1">
    <location>
        <begin position="7"/>
        <end position="26"/>
    </location>
</feature>